<evidence type="ECO:0000256" key="1">
    <source>
        <dbReference type="ARBA" id="ARBA00007832"/>
    </source>
</evidence>
<sequence>MTSLMQNYQADTSLPGSDAISALPAKELVNMLTPEQQRVARSQADENGLYRLLRCVLRERIFRWQVRENRLYLQPMESASELSSDQFWLDAPEYDDMGNLVSFSACFYRHQQQCNRVTDPVAALDYMLQLTRSRDASQHGELREDFQAWTRIRAELENSSQNEALTLVWRTHQDQQIRLIARQRKLTSMLTWAQSTADSAGNNTILPVSGYDGGKNSAEEIRQERFNSAILLEQWSATGHPYHPGSKTKLGFSIAEVLAYAPEFSTQVPLVLIAVHRSLLQLKTLCPGLNYSDWFAGHYPQWFSQWQRCFNYTELNEFWPVPVHPWQLAHELPQRFAEEIHQQKILLSGPEFRARPTLSVRTLAPDLNPSQPYIKLPVAAQMTSSVRNLSSPSVDNAPVLASIVQDIMTLRPDIASVLRCQWDEVGLHTCVDHEHRDDDRYLSVIFRRNPCVLLDESEHAVVVAGLFTPSALSADPLLIELMLAADVKDRETGIQWFRHYTDTLLQAVLDLYLDYGLALEAHQQNMMAVFTRQGQLTGFINRDVGGICVYQTALQNAGWFVDFTPAATLVDSRSDARVNISHAVMQSHIAEMIRLLDGYFDLTAPLLWQQVGEALMHRLDLWRLRLSAQHTQQESEVIWAEEYQAFFEMAWPGTAFISMRLQDQSQFSVSQPLENPLARYFSASAMKASPESGS</sequence>
<comment type="caution">
    <text evidence="4">The sequence shown here is derived from an EMBL/GenBank/DDBJ whole genome shotgun (WGS) entry which is preliminary data.</text>
</comment>
<proteinExistence type="inferred from homology"/>
<name>A0A839ILN7_9GAMM</name>
<evidence type="ECO:0000313" key="5">
    <source>
        <dbReference type="Proteomes" id="UP000565262"/>
    </source>
</evidence>
<gene>
    <name evidence="4" type="ORF">H4O21_02145</name>
</gene>
<dbReference type="RefSeq" id="WP_182807191.1">
    <property type="nucleotide sequence ID" value="NZ_JACJFM010000002.1"/>
</dbReference>
<dbReference type="PANTHER" id="PTHR34384:SF5">
    <property type="entry name" value="L-2,3-DIAMINOPROPANOATE--CITRATE LIGASE"/>
    <property type="match status" value="1"/>
</dbReference>
<evidence type="ECO:0000259" key="2">
    <source>
        <dbReference type="Pfam" id="PF04183"/>
    </source>
</evidence>
<dbReference type="InterPro" id="IPR037455">
    <property type="entry name" value="LucA/IucC-like"/>
</dbReference>
<dbReference type="Pfam" id="PF06276">
    <property type="entry name" value="FhuF"/>
    <property type="match status" value="1"/>
</dbReference>
<comment type="similarity">
    <text evidence="1">Belongs to the IucA/IucC family.</text>
</comment>
<reference evidence="4 5" key="1">
    <citation type="submission" date="2020-08" db="EMBL/GenBank/DDBJ databases">
        <title>Oceanospirillum sp. nov. isolated from marine sediment.</title>
        <authorList>
            <person name="Ji X."/>
        </authorList>
    </citation>
    <scope>NUCLEOTIDE SEQUENCE [LARGE SCALE GENOMIC DNA]</scope>
    <source>
        <strain evidence="4 5">D5</strain>
    </source>
</reference>
<evidence type="ECO:0000259" key="3">
    <source>
        <dbReference type="Pfam" id="PF06276"/>
    </source>
</evidence>
<accession>A0A839ILN7</accession>
<dbReference type="InterPro" id="IPR007310">
    <property type="entry name" value="Aerobactin_biosyn_IucA/IucC_N"/>
</dbReference>
<feature type="domain" description="Aerobactin siderophore biosynthesis IucA/IucC N-terminal" evidence="2">
    <location>
        <begin position="230"/>
        <end position="467"/>
    </location>
</feature>
<dbReference type="Gene3D" id="1.10.510.40">
    <property type="match status" value="1"/>
</dbReference>
<keyword evidence="5" id="KW-1185">Reference proteome</keyword>
<dbReference type="Proteomes" id="UP000565262">
    <property type="component" value="Unassembled WGS sequence"/>
</dbReference>
<dbReference type="InterPro" id="IPR022770">
    <property type="entry name" value="IucA/IucC-like_C"/>
</dbReference>
<dbReference type="EMBL" id="JACJFM010000002">
    <property type="protein sequence ID" value="MBB1485409.1"/>
    <property type="molecule type" value="Genomic_DNA"/>
</dbReference>
<dbReference type="Gene3D" id="6.10.250.3370">
    <property type="match status" value="1"/>
</dbReference>
<dbReference type="AlphaFoldDB" id="A0A839ILN7"/>
<protein>
    <submittedName>
        <fullName evidence="4">IucA/IucC family siderophore biosynthesis protein</fullName>
    </submittedName>
</protein>
<dbReference type="PANTHER" id="PTHR34384">
    <property type="entry name" value="L-2,3-DIAMINOPROPANOATE--CITRATE LIGASE"/>
    <property type="match status" value="1"/>
</dbReference>
<feature type="domain" description="Aerobactin siderophore biosynthesis IucA/IucC-like C-terminal" evidence="3">
    <location>
        <begin position="495"/>
        <end position="665"/>
    </location>
</feature>
<organism evidence="4 5">
    <name type="scientific">Oceanospirillum sediminis</name>
    <dbReference type="NCBI Taxonomy" id="2760088"/>
    <lineage>
        <taxon>Bacteria</taxon>
        <taxon>Pseudomonadati</taxon>
        <taxon>Pseudomonadota</taxon>
        <taxon>Gammaproteobacteria</taxon>
        <taxon>Oceanospirillales</taxon>
        <taxon>Oceanospirillaceae</taxon>
        <taxon>Oceanospirillum</taxon>
    </lineage>
</organism>
<dbReference type="GO" id="GO:0019290">
    <property type="term" value="P:siderophore biosynthetic process"/>
    <property type="evidence" value="ECO:0007669"/>
    <property type="project" value="InterPro"/>
</dbReference>
<evidence type="ECO:0000313" key="4">
    <source>
        <dbReference type="EMBL" id="MBB1485409.1"/>
    </source>
</evidence>
<dbReference type="GO" id="GO:0016881">
    <property type="term" value="F:acid-amino acid ligase activity"/>
    <property type="evidence" value="ECO:0007669"/>
    <property type="project" value="UniProtKB-ARBA"/>
</dbReference>
<dbReference type="Pfam" id="PF04183">
    <property type="entry name" value="IucA_IucC"/>
    <property type="match status" value="1"/>
</dbReference>